<organism evidence="2 3">
    <name type="scientific">Acerihabitans arboris</name>
    <dbReference type="NCBI Taxonomy" id="2691583"/>
    <lineage>
        <taxon>Bacteria</taxon>
        <taxon>Pseudomonadati</taxon>
        <taxon>Pseudomonadota</taxon>
        <taxon>Gammaproteobacteria</taxon>
        <taxon>Enterobacterales</taxon>
        <taxon>Pectobacteriaceae</taxon>
        <taxon>Acerihabitans</taxon>
    </lineage>
</organism>
<proteinExistence type="predicted"/>
<dbReference type="InterPro" id="IPR043129">
    <property type="entry name" value="ATPase_NBD"/>
</dbReference>
<dbReference type="RefSeq" id="WP_162364491.1">
    <property type="nucleotide sequence ID" value="NZ_WUBS01000002.1"/>
</dbReference>
<dbReference type="Pfam" id="PF01869">
    <property type="entry name" value="BcrAD_BadFG"/>
    <property type="match status" value="1"/>
</dbReference>
<comment type="caution">
    <text evidence="2">The sequence shown here is derived from an EMBL/GenBank/DDBJ whole genome shotgun (WGS) entry which is preliminary data.</text>
</comment>
<evidence type="ECO:0000313" key="2">
    <source>
        <dbReference type="EMBL" id="NDL61811.1"/>
    </source>
</evidence>
<dbReference type="Proteomes" id="UP000461443">
    <property type="component" value="Unassembled WGS sequence"/>
</dbReference>
<dbReference type="InterPro" id="IPR052519">
    <property type="entry name" value="Euk-type_GlcNAc_Kinase"/>
</dbReference>
<dbReference type="AlphaFoldDB" id="A0A845SGQ5"/>
<evidence type="ECO:0000313" key="3">
    <source>
        <dbReference type="Proteomes" id="UP000461443"/>
    </source>
</evidence>
<dbReference type="EMBL" id="WUBS01000002">
    <property type="protein sequence ID" value="NDL61811.1"/>
    <property type="molecule type" value="Genomic_DNA"/>
</dbReference>
<dbReference type="Gene3D" id="3.30.420.40">
    <property type="match status" value="2"/>
</dbReference>
<reference evidence="2 3" key="2">
    <citation type="submission" date="2020-02" db="EMBL/GenBank/DDBJ databases">
        <title>The new genus of Enterobacteriales.</title>
        <authorList>
            <person name="Kim I.S."/>
        </authorList>
    </citation>
    <scope>NUCLEOTIDE SEQUENCE [LARGE SCALE GENOMIC DNA]</scope>
    <source>
        <strain evidence="2 3">SAP-6</strain>
    </source>
</reference>
<dbReference type="PANTHER" id="PTHR43190">
    <property type="entry name" value="N-ACETYL-D-GLUCOSAMINE KINASE"/>
    <property type="match status" value="1"/>
</dbReference>
<accession>A0A845SGQ5</accession>
<keyword evidence="3" id="KW-1185">Reference proteome</keyword>
<evidence type="ECO:0000259" key="1">
    <source>
        <dbReference type="Pfam" id="PF01869"/>
    </source>
</evidence>
<reference evidence="2 3" key="1">
    <citation type="submission" date="2019-12" db="EMBL/GenBank/DDBJ databases">
        <authorList>
            <person name="Lee S.D."/>
        </authorList>
    </citation>
    <scope>NUCLEOTIDE SEQUENCE [LARGE SCALE GENOMIC DNA]</scope>
    <source>
        <strain evidence="2 3">SAP-6</strain>
    </source>
</reference>
<dbReference type="SUPFAM" id="SSF53067">
    <property type="entry name" value="Actin-like ATPase domain"/>
    <property type="match status" value="2"/>
</dbReference>
<gene>
    <name evidence="2" type="ORF">GRH90_03415</name>
</gene>
<dbReference type="InterPro" id="IPR002731">
    <property type="entry name" value="ATPase_BadF"/>
</dbReference>
<sequence length="299" mass="30882">MTDILAGIDVGGTKTRLMLQDASGAILLDHTSPTRRWRGESFAAKAALLARSLEQALTCQGGNRRLRALAVGAHGCDLAEECLALASLLQPCFPAARCRVVSDVALVAPAAGQPHAIGLIAGTGSVAIALDARGEYVSAGGWGWMLGDEGGASGLVREAIRALLEDYDRGNLDDPLTHALLAAFGAGHVIDLPSQLLKGDVAQWSRHAALVFACEREGSLLAAAVINRAVEALAGLVDRLHRRGVASRRVIAAGGVISHQPRMFAALAAALSARQPPASLELLGVAPVNGALSLARSLL</sequence>
<name>A0A845SGQ5_9GAMM</name>
<protein>
    <submittedName>
        <fullName evidence="2">ATPase</fullName>
    </submittedName>
</protein>
<feature type="domain" description="ATPase BadF/BadG/BcrA/BcrD type" evidence="1">
    <location>
        <begin position="7"/>
        <end position="261"/>
    </location>
</feature>
<dbReference type="PANTHER" id="PTHR43190:SF3">
    <property type="entry name" value="N-ACETYL-D-GLUCOSAMINE KINASE"/>
    <property type="match status" value="1"/>
</dbReference>